<dbReference type="AlphaFoldDB" id="A0AAN6MI05"/>
<accession>A0AAN6MI05</accession>
<dbReference type="EMBL" id="MU855597">
    <property type="protein sequence ID" value="KAK3901225.1"/>
    <property type="molecule type" value="Genomic_DNA"/>
</dbReference>
<reference evidence="1" key="1">
    <citation type="journal article" date="2023" name="Mol. Phylogenet. Evol.">
        <title>Genome-scale phylogeny and comparative genomics of the fungal order Sordariales.</title>
        <authorList>
            <person name="Hensen N."/>
            <person name="Bonometti L."/>
            <person name="Westerberg I."/>
            <person name="Brannstrom I.O."/>
            <person name="Guillou S."/>
            <person name="Cros-Aarteil S."/>
            <person name="Calhoun S."/>
            <person name="Haridas S."/>
            <person name="Kuo A."/>
            <person name="Mondo S."/>
            <person name="Pangilinan J."/>
            <person name="Riley R."/>
            <person name="LaButti K."/>
            <person name="Andreopoulos B."/>
            <person name="Lipzen A."/>
            <person name="Chen C."/>
            <person name="Yan M."/>
            <person name="Daum C."/>
            <person name="Ng V."/>
            <person name="Clum A."/>
            <person name="Steindorff A."/>
            <person name="Ohm R.A."/>
            <person name="Martin F."/>
            <person name="Silar P."/>
            <person name="Natvig D.O."/>
            <person name="Lalanne C."/>
            <person name="Gautier V."/>
            <person name="Ament-Velasquez S.L."/>
            <person name="Kruys A."/>
            <person name="Hutchinson M.I."/>
            <person name="Powell A.J."/>
            <person name="Barry K."/>
            <person name="Miller A.N."/>
            <person name="Grigoriev I.V."/>
            <person name="Debuchy R."/>
            <person name="Gladieux P."/>
            <person name="Hiltunen Thoren M."/>
            <person name="Johannesson H."/>
        </authorList>
    </citation>
    <scope>NUCLEOTIDE SEQUENCE</scope>
    <source>
        <strain evidence="1">CBS 103.79</strain>
    </source>
</reference>
<sequence length="150" mass="17389">MGNPNELKPDWGIEELHQPIRIQYSEDNENEKKPLLYVVGDSKLTQKWKSAWLGLPRSQTSVPMDLRYEVTERVVKTAKTERLLPLDQLATYCRYGQTCYGFIITQTELVALRGIQELHQPVLIKCREEGSEQEDKPLLYVVGDSKIRQK</sequence>
<dbReference type="Proteomes" id="UP001303889">
    <property type="component" value="Unassembled WGS sequence"/>
</dbReference>
<reference evidence="1" key="2">
    <citation type="submission" date="2023-05" db="EMBL/GenBank/DDBJ databases">
        <authorList>
            <consortium name="Lawrence Berkeley National Laboratory"/>
            <person name="Steindorff A."/>
            <person name="Hensen N."/>
            <person name="Bonometti L."/>
            <person name="Westerberg I."/>
            <person name="Brannstrom I.O."/>
            <person name="Guillou S."/>
            <person name="Cros-Aarteil S."/>
            <person name="Calhoun S."/>
            <person name="Haridas S."/>
            <person name="Kuo A."/>
            <person name="Mondo S."/>
            <person name="Pangilinan J."/>
            <person name="Riley R."/>
            <person name="Labutti K."/>
            <person name="Andreopoulos B."/>
            <person name="Lipzen A."/>
            <person name="Chen C."/>
            <person name="Yanf M."/>
            <person name="Daum C."/>
            <person name="Ng V."/>
            <person name="Clum A."/>
            <person name="Ohm R."/>
            <person name="Martin F."/>
            <person name="Silar P."/>
            <person name="Natvig D."/>
            <person name="Lalanne C."/>
            <person name="Gautier V."/>
            <person name="Ament-Velasquez S.L."/>
            <person name="Kruys A."/>
            <person name="Hutchinson M.I."/>
            <person name="Powell A.J."/>
            <person name="Barry K."/>
            <person name="Miller A.N."/>
            <person name="Grigoriev I.V."/>
            <person name="Debuchy R."/>
            <person name="Gladieux P."/>
            <person name="Thoren M.H."/>
            <person name="Johannesson H."/>
        </authorList>
    </citation>
    <scope>NUCLEOTIDE SEQUENCE</scope>
    <source>
        <strain evidence="1">CBS 103.79</strain>
    </source>
</reference>
<gene>
    <name evidence="1" type="ORF">C8A05DRAFT_35097</name>
</gene>
<keyword evidence="2" id="KW-1185">Reference proteome</keyword>
<evidence type="ECO:0000313" key="1">
    <source>
        <dbReference type="EMBL" id="KAK3901225.1"/>
    </source>
</evidence>
<proteinExistence type="predicted"/>
<protein>
    <submittedName>
        <fullName evidence="1">Uncharacterized protein</fullName>
    </submittedName>
</protein>
<organism evidence="1 2">
    <name type="scientific">Staphylotrichum tortipilum</name>
    <dbReference type="NCBI Taxonomy" id="2831512"/>
    <lineage>
        <taxon>Eukaryota</taxon>
        <taxon>Fungi</taxon>
        <taxon>Dikarya</taxon>
        <taxon>Ascomycota</taxon>
        <taxon>Pezizomycotina</taxon>
        <taxon>Sordariomycetes</taxon>
        <taxon>Sordariomycetidae</taxon>
        <taxon>Sordariales</taxon>
        <taxon>Chaetomiaceae</taxon>
        <taxon>Staphylotrichum</taxon>
    </lineage>
</organism>
<evidence type="ECO:0000313" key="2">
    <source>
        <dbReference type="Proteomes" id="UP001303889"/>
    </source>
</evidence>
<comment type="caution">
    <text evidence="1">The sequence shown here is derived from an EMBL/GenBank/DDBJ whole genome shotgun (WGS) entry which is preliminary data.</text>
</comment>
<name>A0AAN6MI05_9PEZI</name>